<comment type="caution">
    <text evidence="3">The sequence shown here is derived from an EMBL/GenBank/DDBJ whole genome shotgun (WGS) entry which is preliminary data.</text>
</comment>
<gene>
    <name evidence="3" type="ORF">CcCBS67573_g06470</name>
</gene>
<dbReference type="Gene3D" id="1.25.40.60">
    <property type="match status" value="1"/>
</dbReference>
<comment type="similarity">
    <text evidence="1">Belongs to the STXBP/unc-18/SEC1 family.</text>
</comment>
<accession>A0A507F355</accession>
<feature type="compositionally biased region" description="Polar residues" evidence="2">
    <location>
        <begin position="1118"/>
        <end position="1131"/>
    </location>
</feature>
<feature type="compositionally biased region" description="Low complexity" evidence="2">
    <location>
        <begin position="1073"/>
        <end position="1087"/>
    </location>
</feature>
<dbReference type="InterPro" id="IPR036045">
    <property type="entry name" value="Sec1-like_sf"/>
</dbReference>
<dbReference type="Gene3D" id="3.40.50.2060">
    <property type="match status" value="1"/>
</dbReference>
<feature type="compositionally biased region" description="Low complexity" evidence="2">
    <location>
        <begin position="790"/>
        <end position="821"/>
    </location>
</feature>
<feature type="compositionally biased region" description="Low complexity" evidence="2">
    <location>
        <begin position="1181"/>
        <end position="1205"/>
    </location>
</feature>
<dbReference type="PANTHER" id="PTHR11679">
    <property type="entry name" value="VESICLE PROTEIN SORTING-ASSOCIATED"/>
    <property type="match status" value="1"/>
</dbReference>
<feature type="compositionally biased region" description="Polar residues" evidence="2">
    <location>
        <begin position="910"/>
        <end position="925"/>
    </location>
</feature>
<dbReference type="Gene3D" id="3.90.830.10">
    <property type="entry name" value="Syntaxin Binding Protein 1, Chain A, domain 2"/>
    <property type="match status" value="1"/>
</dbReference>
<evidence type="ECO:0000313" key="3">
    <source>
        <dbReference type="EMBL" id="TPX70719.1"/>
    </source>
</evidence>
<evidence type="ECO:0008006" key="5">
    <source>
        <dbReference type="Google" id="ProtNLM"/>
    </source>
</evidence>
<evidence type="ECO:0000313" key="4">
    <source>
        <dbReference type="Proteomes" id="UP000320333"/>
    </source>
</evidence>
<feature type="compositionally biased region" description="Polar residues" evidence="2">
    <location>
        <begin position="758"/>
        <end position="781"/>
    </location>
</feature>
<evidence type="ECO:0000256" key="2">
    <source>
        <dbReference type="SAM" id="MobiDB-lite"/>
    </source>
</evidence>
<dbReference type="EMBL" id="QEAP01000278">
    <property type="protein sequence ID" value="TPX70719.1"/>
    <property type="molecule type" value="Genomic_DNA"/>
</dbReference>
<sequence length="1309" mass="143435">MSKNSAAAQVSLKLIVRASILSEIKKKLEGTPHLSSGTVLVTDEDGDRILADCACTVDEMMSVGVLTKESLFAKRNPRPSTAVIYFVSPKLAVASKIVEDFHSNLYSAIYIFLTEDNDEFYDPLQPAGQNIAACVAFAFSFAPLESRVFTINKPESIFQVWMADDEEGLDSVISEYADKFRDVLTTMNTEPVIRYHDPYGTGKTIAARTAIALKDRMDEYKSENSEFPAPSPYDHLGPATVVVVDRSFDLIATLLHTLSYQALAHDTLKIVDEVDVAKNLKHLIWKTSSSDTSDSENAEESVKMDESSSLFNTLRHLFILLAIEEVSAAKNSIAQFVTEKSTSTDDIRLKLHQASDVKAQTSQLGAVQVLIQTMMANVDERNLEPVTVIEQRIAVGKNEDGALVTRKKAVDQMRRLIKDYEIEKQDKLRIFLVFTLAFGGVSETDFTSLWKDALLDETDAILFRGLDFFGIDATQAVELSEARDASSWNIASIFKRGVEATKEDDMKQYDLYEPKIAKLLRDQINGRLDTRGEFKLAKGKMDGKKKSAKGYVGTIRRADLDDGQIGASGQVGRRILLDFKSEFVPSWGRARPKAEGDLGGDYRANGARTIIMMVGGLSYAEIRAVYLTGMKAERETYIGSTHMITPNEFVESLSQLGEMNAVPYDFLHRNIPAEVPFAILDDVGSPPTIARPIESALTIEPDVSLNVDTGDDDFEKPLPPPPDISTPRVVDNHANMTDSRANSFAPPFHTGSYRGPSIGSSQLDPPVSSYQTPPTQLQQPAIEQAKKSSSRPSSIISYESFGAVSNPRESSLRNSSSTNSRTVEIYNSSVPAHPQPQSSLPPSTSFQGRGSSMNSNKSSATQQPTLQPTIQPPPPLNAPSDSVSRLSSVISQDYQNAHAIVAAESAPAVNVTTAGPSDPPSSSSEVGFISPRARPSATVNELLALSSQNMALAEQVAAVMEMAPPEYSKQVIEADLKFTGTVEVTIERIFCGVLPPQGMQYPTRQSTVVVQDMQNATGLGRNKSAASLNSFASGDSTSFITVTSGSATASGAGSNAPPPPLQSAPTYKQPYFQQEQQSTATTQSYYSESHHNQPSSYPIASQSHSQEGHQFTPIHKPTPTSSQSASTNTNPVYRHSVNEYNQQYVLPPIISDSGRTLSNNSQRSNQRSSWFSGSFFQLHQPEQVQQQQPQQQPQRQQNQNSRPQSMHQPTHSKTDAHFEESQLSSTESLKSSRFSTLGLVQSPTQQPAMLQQQQQQQPQQAGSTSTSPSSVLPASDPFPGWTGDWPLALTKDHQRYQKEKQAYIRSLER</sequence>
<dbReference type="Gene3D" id="1.10.8.10">
    <property type="entry name" value="DNA helicase RuvA subunit, C-terminal domain"/>
    <property type="match status" value="1"/>
</dbReference>
<feature type="region of interest" description="Disordered" evidence="2">
    <location>
        <begin position="1181"/>
        <end position="1286"/>
    </location>
</feature>
<feature type="region of interest" description="Disordered" evidence="2">
    <location>
        <begin position="910"/>
        <end position="929"/>
    </location>
</feature>
<name>A0A507F355_9FUNG</name>
<feature type="compositionally biased region" description="Polar residues" evidence="2">
    <location>
        <begin position="1092"/>
        <end position="1109"/>
    </location>
</feature>
<organism evidence="3 4">
    <name type="scientific">Chytriomyces confervae</name>
    <dbReference type="NCBI Taxonomy" id="246404"/>
    <lineage>
        <taxon>Eukaryota</taxon>
        <taxon>Fungi</taxon>
        <taxon>Fungi incertae sedis</taxon>
        <taxon>Chytridiomycota</taxon>
        <taxon>Chytridiomycota incertae sedis</taxon>
        <taxon>Chytridiomycetes</taxon>
        <taxon>Chytridiales</taxon>
        <taxon>Chytriomycetaceae</taxon>
        <taxon>Chytriomyces</taxon>
    </lineage>
</organism>
<protein>
    <recommendedName>
        <fullName evidence="5">Sec1-like protein</fullName>
    </recommendedName>
</protein>
<dbReference type="OrthoDB" id="2228at2759"/>
<dbReference type="GO" id="GO:0016192">
    <property type="term" value="P:vesicle-mediated transport"/>
    <property type="evidence" value="ECO:0007669"/>
    <property type="project" value="InterPro"/>
</dbReference>
<feature type="compositionally biased region" description="Low complexity" evidence="2">
    <location>
        <begin position="1046"/>
        <end position="1055"/>
    </location>
</feature>
<dbReference type="InterPro" id="IPR001619">
    <property type="entry name" value="Sec1-like"/>
</dbReference>
<feature type="region of interest" description="Disordered" evidence="2">
    <location>
        <begin position="1046"/>
        <end position="1131"/>
    </location>
</feature>
<dbReference type="InterPro" id="IPR027482">
    <property type="entry name" value="Sec1-like_dom2"/>
</dbReference>
<feature type="compositionally biased region" description="Low complexity" evidence="2">
    <location>
        <begin position="1221"/>
        <end position="1275"/>
    </location>
</feature>
<keyword evidence="4" id="KW-1185">Reference proteome</keyword>
<reference evidence="3 4" key="1">
    <citation type="journal article" date="2019" name="Sci. Rep.">
        <title>Comparative genomics of chytrid fungi reveal insights into the obligate biotrophic and pathogenic lifestyle of Synchytrium endobioticum.</title>
        <authorList>
            <person name="van de Vossenberg B.T.L.H."/>
            <person name="Warris S."/>
            <person name="Nguyen H.D.T."/>
            <person name="van Gent-Pelzer M.P.E."/>
            <person name="Joly D.L."/>
            <person name="van de Geest H.C."/>
            <person name="Bonants P.J.M."/>
            <person name="Smith D.S."/>
            <person name="Levesque C.A."/>
            <person name="van der Lee T.A.J."/>
        </authorList>
    </citation>
    <scope>NUCLEOTIDE SEQUENCE [LARGE SCALE GENOMIC DNA]</scope>
    <source>
        <strain evidence="3 4">CBS 675.73</strain>
    </source>
</reference>
<feature type="region of interest" description="Disordered" evidence="2">
    <location>
        <begin position="704"/>
        <end position="884"/>
    </location>
</feature>
<dbReference type="Proteomes" id="UP000320333">
    <property type="component" value="Unassembled WGS sequence"/>
</dbReference>
<feature type="compositionally biased region" description="Polar residues" evidence="2">
    <location>
        <begin position="848"/>
        <end position="860"/>
    </location>
</feature>
<evidence type="ECO:0000256" key="1">
    <source>
        <dbReference type="ARBA" id="ARBA00009884"/>
    </source>
</evidence>
<dbReference type="SUPFAM" id="SSF56815">
    <property type="entry name" value="Sec1/munc18-like (SM) proteins"/>
    <property type="match status" value="1"/>
</dbReference>
<dbReference type="InterPro" id="IPR043127">
    <property type="entry name" value="Sec-1-like_dom3a"/>
</dbReference>
<proteinExistence type="inferred from homology"/>
<dbReference type="Gene3D" id="3.40.50.1910">
    <property type="match status" value="1"/>
</dbReference>
<dbReference type="STRING" id="246404.A0A507F355"/>
<dbReference type="Pfam" id="PF00995">
    <property type="entry name" value="Sec1"/>
    <property type="match status" value="1"/>
</dbReference>
<feature type="compositionally biased region" description="Low complexity" evidence="2">
    <location>
        <begin position="835"/>
        <end position="847"/>
    </location>
</feature>
<dbReference type="InterPro" id="IPR043154">
    <property type="entry name" value="Sec-1-like_dom1"/>
</dbReference>